<proteinExistence type="inferred from homology"/>
<keyword evidence="2 7" id="KW-0699">rRNA-binding</keyword>
<evidence type="ECO:0000313" key="9">
    <source>
        <dbReference type="Proteomes" id="UP001228376"/>
    </source>
</evidence>
<evidence type="ECO:0000256" key="2">
    <source>
        <dbReference type="ARBA" id="ARBA00022730"/>
    </source>
</evidence>
<comment type="function">
    <text evidence="7">Binds 16S rRNA, required for the assembly of 30S particles and may also be responsible for determining the conformation of the 16S rRNA at the A site.</text>
</comment>
<dbReference type="GO" id="GO:0005840">
    <property type="term" value="C:ribosome"/>
    <property type="evidence" value="ECO:0007669"/>
    <property type="project" value="UniProtKB-KW"/>
</dbReference>
<dbReference type="PANTHER" id="PTHR19836">
    <property type="entry name" value="30S RIBOSOMAL PROTEIN S14"/>
    <property type="match status" value="1"/>
</dbReference>
<gene>
    <name evidence="7 8" type="primary">rpsN</name>
    <name evidence="8" type="ORF">P5G51_014865</name>
</gene>
<dbReference type="PANTHER" id="PTHR19836:SF19">
    <property type="entry name" value="SMALL RIBOSOMAL SUBUNIT PROTEIN US14M"/>
    <property type="match status" value="1"/>
</dbReference>
<dbReference type="InterPro" id="IPR023036">
    <property type="entry name" value="Ribosomal_uS14_bac/plastid"/>
</dbReference>
<comment type="caution">
    <text evidence="8">The sequence shown here is derived from an EMBL/GenBank/DDBJ whole genome shotgun (WGS) entry which is preliminary data.</text>
</comment>
<dbReference type="PROSITE" id="PS00527">
    <property type="entry name" value="RIBOSOMAL_S14"/>
    <property type="match status" value="1"/>
</dbReference>
<accession>A0ABU5CJF6</accession>
<protein>
    <recommendedName>
        <fullName evidence="6 7">Small ribosomal subunit protein uS14</fullName>
    </recommendedName>
</protein>
<comment type="subunit">
    <text evidence="7">Part of the 30S ribosomal subunit. Contacts proteins S3 and S10.</text>
</comment>
<evidence type="ECO:0000256" key="7">
    <source>
        <dbReference type="HAMAP-Rule" id="MF_00537"/>
    </source>
</evidence>
<organism evidence="8 9">
    <name type="scientific">Tigheibacillus jepli</name>
    <dbReference type="NCBI Taxonomy" id="3035914"/>
    <lineage>
        <taxon>Bacteria</taxon>
        <taxon>Bacillati</taxon>
        <taxon>Bacillota</taxon>
        <taxon>Bacilli</taxon>
        <taxon>Bacillales</taxon>
        <taxon>Bacillaceae</taxon>
        <taxon>Tigheibacillus</taxon>
    </lineage>
</organism>
<dbReference type="InterPro" id="IPR001209">
    <property type="entry name" value="Ribosomal_uS14"/>
</dbReference>
<dbReference type="SUPFAM" id="SSF57716">
    <property type="entry name" value="Glucocorticoid receptor-like (DNA-binding domain)"/>
    <property type="match status" value="1"/>
</dbReference>
<keyword evidence="9" id="KW-1185">Reference proteome</keyword>
<name>A0ABU5CJF6_9BACI</name>
<evidence type="ECO:0000256" key="6">
    <source>
        <dbReference type="ARBA" id="ARBA00035167"/>
    </source>
</evidence>
<dbReference type="NCBIfam" id="NF006477">
    <property type="entry name" value="PRK08881.1"/>
    <property type="match status" value="1"/>
</dbReference>
<comment type="similarity">
    <text evidence="1 7">Belongs to the universal ribosomal protein uS14 family.</text>
</comment>
<dbReference type="Proteomes" id="UP001228376">
    <property type="component" value="Unassembled WGS sequence"/>
</dbReference>
<evidence type="ECO:0000256" key="4">
    <source>
        <dbReference type="ARBA" id="ARBA00022980"/>
    </source>
</evidence>
<evidence type="ECO:0000256" key="3">
    <source>
        <dbReference type="ARBA" id="ARBA00022884"/>
    </source>
</evidence>
<sequence>MAKKSKIVKEKKRQEIVAKYAMLRKELKENGDYEALRKLPRDSSPTRSHHRCELTGRPRGYMKRFGMSRIAFRELALKGQIPGVQKASW</sequence>
<keyword evidence="4 7" id="KW-0689">Ribosomal protein</keyword>
<evidence type="ECO:0000313" key="8">
    <source>
        <dbReference type="EMBL" id="MDY0406473.1"/>
    </source>
</evidence>
<keyword evidence="3 7" id="KW-0694">RNA-binding</keyword>
<keyword evidence="5 7" id="KW-0687">Ribonucleoprotein</keyword>
<dbReference type="Gene3D" id="4.10.830.10">
    <property type="entry name" value="30s Ribosomal Protein S14, Chain N"/>
    <property type="match status" value="1"/>
</dbReference>
<dbReference type="EMBL" id="JAROCA020000002">
    <property type="protein sequence ID" value="MDY0406473.1"/>
    <property type="molecule type" value="Genomic_DNA"/>
</dbReference>
<dbReference type="Pfam" id="PF00253">
    <property type="entry name" value="Ribosomal_S14"/>
    <property type="match status" value="1"/>
</dbReference>
<dbReference type="HAMAP" id="MF_00537">
    <property type="entry name" value="Ribosomal_uS14_1"/>
    <property type="match status" value="1"/>
</dbReference>
<dbReference type="InterPro" id="IPR018271">
    <property type="entry name" value="Ribosomal_uS14_CS"/>
</dbReference>
<evidence type="ECO:0000256" key="1">
    <source>
        <dbReference type="ARBA" id="ARBA00009083"/>
    </source>
</evidence>
<reference evidence="8 9" key="1">
    <citation type="submission" date="2023-10" db="EMBL/GenBank/DDBJ databases">
        <title>179-bfca-hs.</title>
        <authorList>
            <person name="Miliotis G."/>
            <person name="Sengupta P."/>
            <person name="Hameed A."/>
            <person name="Chuvochina M."/>
            <person name="Mcdonagh F."/>
            <person name="Simpson A.C."/>
            <person name="Singh N.K."/>
            <person name="Rekha P.D."/>
            <person name="Raman K."/>
            <person name="Hugenholtz P."/>
            <person name="Venkateswaran K."/>
        </authorList>
    </citation>
    <scope>NUCLEOTIDE SEQUENCE [LARGE SCALE GENOMIC DNA]</scope>
    <source>
        <strain evidence="8 9">179-BFC-A-HS</strain>
    </source>
</reference>
<evidence type="ECO:0000256" key="5">
    <source>
        <dbReference type="ARBA" id="ARBA00023274"/>
    </source>
</evidence>
<dbReference type="RefSeq" id="WP_306066578.1">
    <property type="nucleotide sequence ID" value="NZ_JAROCA020000002.1"/>
</dbReference>
<dbReference type="InterPro" id="IPR043140">
    <property type="entry name" value="Ribosomal_uS14_sf"/>
</dbReference>